<evidence type="ECO:0000256" key="8">
    <source>
        <dbReference type="ARBA" id="ARBA00022741"/>
    </source>
</evidence>
<evidence type="ECO:0000313" key="17">
    <source>
        <dbReference type="EMBL" id="PRY77180.1"/>
    </source>
</evidence>
<dbReference type="PROSITE" id="PS50885">
    <property type="entry name" value="HAMP"/>
    <property type="match status" value="1"/>
</dbReference>
<evidence type="ECO:0000259" key="15">
    <source>
        <dbReference type="PROSITE" id="PS50109"/>
    </source>
</evidence>
<keyword evidence="9" id="KW-0418">Kinase</keyword>
<dbReference type="CDD" id="cd00075">
    <property type="entry name" value="HATPase"/>
    <property type="match status" value="1"/>
</dbReference>
<evidence type="ECO:0000256" key="9">
    <source>
        <dbReference type="ARBA" id="ARBA00022777"/>
    </source>
</evidence>
<gene>
    <name evidence="17" type="ORF">CLV80_10624</name>
</gene>
<dbReference type="OrthoDB" id="9809766at2"/>
<dbReference type="RefSeq" id="WP_106357704.1">
    <property type="nucleotide sequence ID" value="NZ_PVTP01000006.1"/>
</dbReference>
<dbReference type="SMART" id="SM00387">
    <property type="entry name" value="HATPase_c"/>
    <property type="match status" value="1"/>
</dbReference>
<evidence type="ECO:0000256" key="13">
    <source>
        <dbReference type="ARBA" id="ARBA00023136"/>
    </source>
</evidence>
<dbReference type="GO" id="GO:0005886">
    <property type="term" value="C:plasma membrane"/>
    <property type="evidence" value="ECO:0007669"/>
    <property type="project" value="UniProtKB-SubCell"/>
</dbReference>
<dbReference type="AlphaFoldDB" id="A0A2T0VY42"/>
<dbReference type="PANTHER" id="PTHR45528:SF1">
    <property type="entry name" value="SENSOR HISTIDINE KINASE CPXA"/>
    <property type="match status" value="1"/>
</dbReference>
<evidence type="ECO:0000256" key="12">
    <source>
        <dbReference type="ARBA" id="ARBA00023012"/>
    </source>
</evidence>
<feature type="transmembrane region" description="Helical" evidence="14">
    <location>
        <begin position="197"/>
        <end position="216"/>
    </location>
</feature>
<dbReference type="Gene3D" id="6.10.340.10">
    <property type="match status" value="1"/>
</dbReference>
<dbReference type="Pfam" id="PF02518">
    <property type="entry name" value="HATPase_c"/>
    <property type="match status" value="1"/>
</dbReference>
<dbReference type="EC" id="2.7.13.3" evidence="3"/>
<dbReference type="SMART" id="SM00388">
    <property type="entry name" value="HisKA"/>
    <property type="match status" value="1"/>
</dbReference>
<dbReference type="SUPFAM" id="SSF55874">
    <property type="entry name" value="ATPase domain of HSP90 chaperone/DNA topoisomerase II/histidine kinase"/>
    <property type="match status" value="1"/>
</dbReference>
<comment type="caution">
    <text evidence="17">The sequence shown here is derived from an EMBL/GenBank/DDBJ whole genome shotgun (WGS) entry which is preliminary data.</text>
</comment>
<comment type="subcellular location">
    <subcellularLocation>
        <location evidence="2">Cell membrane</location>
        <topology evidence="2">Multi-pass membrane protein</topology>
    </subcellularLocation>
</comment>
<dbReference type="GO" id="GO:0005524">
    <property type="term" value="F:ATP binding"/>
    <property type="evidence" value="ECO:0007669"/>
    <property type="project" value="UniProtKB-KW"/>
</dbReference>
<protein>
    <recommendedName>
        <fullName evidence="3">histidine kinase</fullName>
        <ecNumber evidence="3">2.7.13.3</ecNumber>
    </recommendedName>
</protein>
<dbReference type="InterPro" id="IPR003660">
    <property type="entry name" value="HAMP_dom"/>
</dbReference>
<dbReference type="SMART" id="SM00304">
    <property type="entry name" value="HAMP"/>
    <property type="match status" value="1"/>
</dbReference>
<evidence type="ECO:0000259" key="16">
    <source>
        <dbReference type="PROSITE" id="PS50885"/>
    </source>
</evidence>
<dbReference type="GO" id="GO:0000155">
    <property type="term" value="F:phosphorelay sensor kinase activity"/>
    <property type="evidence" value="ECO:0007669"/>
    <property type="project" value="InterPro"/>
</dbReference>
<dbReference type="InterPro" id="IPR003661">
    <property type="entry name" value="HisK_dim/P_dom"/>
</dbReference>
<dbReference type="Gene3D" id="1.10.287.130">
    <property type="match status" value="1"/>
</dbReference>
<keyword evidence="5" id="KW-0597">Phosphoprotein</keyword>
<dbReference type="CDD" id="cd00082">
    <property type="entry name" value="HisKA"/>
    <property type="match status" value="1"/>
</dbReference>
<evidence type="ECO:0000313" key="18">
    <source>
        <dbReference type="Proteomes" id="UP000238007"/>
    </source>
</evidence>
<dbReference type="InterPro" id="IPR036097">
    <property type="entry name" value="HisK_dim/P_sf"/>
</dbReference>
<dbReference type="PANTHER" id="PTHR45528">
    <property type="entry name" value="SENSOR HISTIDINE KINASE CPXA"/>
    <property type="match status" value="1"/>
</dbReference>
<evidence type="ECO:0000256" key="14">
    <source>
        <dbReference type="SAM" id="Phobius"/>
    </source>
</evidence>
<evidence type="ECO:0000256" key="5">
    <source>
        <dbReference type="ARBA" id="ARBA00022553"/>
    </source>
</evidence>
<dbReference type="Pfam" id="PF00512">
    <property type="entry name" value="HisKA"/>
    <property type="match status" value="1"/>
</dbReference>
<evidence type="ECO:0000256" key="2">
    <source>
        <dbReference type="ARBA" id="ARBA00004651"/>
    </source>
</evidence>
<dbReference type="CDD" id="cd06225">
    <property type="entry name" value="HAMP"/>
    <property type="match status" value="1"/>
</dbReference>
<keyword evidence="8" id="KW-0547">Nucleotide-binding</keyword>
<dbReference type="InterPro" id="IPR036890">
    <property type="entry name" value="HATPase_C_sf"/>
</dbReference>
<keyword evidence="7 14" id="KW-0812">Transmembrane</keyword>
<feature type="domain" description="HAMP" evidence="16">
    <location>
        <begin position="218"/>
        <end position="270"/>
    </location>
</feature>
<evidence type="ECO:0000256" key="7">
    <source>
        <dbReference type="ARBA" id="ARBA00022692"/>
    </source>
</evidence>
<name>A0A2T0VY42_9RHOB</name>
<evidence type="ECO:0000256" key="11">
    <source>
        <dbReference type="ARBA" id="ARBA00022989"/>
    </source>
</evidence>
<sequence length="531" mass="57020">MRSLRARLAIGAAIIGLVAVLSSALTIRGMALMSAQVQVAVTAEKRIQRLSDLATQVGSLIVILYEAAQSGVDADTRNARLEGLTAGIRRNFAAIRADLDQNVGDVAQSDLDEQSRRATRSIGVARMEALFEGTLEQFDEASEITAPDQRAAQLQGLINAFSIGFDPLLNAAVTEDRRAREAAIAQVDALRDRLTRAAFAVGVLALLLVAGFYYFLVRPQLSRLDQLRVASRSIGNENFKVSLPDEQGDEIGLLFKATNEMAASLAARKSAVESEWGRLNQTIADRTEALRHANEALAKTDEDRRRFFADVSHELRTPLTVILMEAELALKSGAPQDGPYGVIHGRARRLNQRIDDLLRIARSDGGLLSLERSTFDLHRAAQAAVADMQSLADNAGVTITLDGVSGTNVEGDENWTRQVVTGLIENALRHAKDGGSIALNINATAREANLRVIDNGPGMSEEDLKVVTNRFAQASTGKAASNGFGIGLSLAHWVMTEQKGKLTIQSPVPAPFNIGPNAGTMVTVSLLRASG</sequence>
<keyword evidence="10" id="KW-0067">ATP-binding</keyword>
<evidence type="ECO:0000256" key="10">
    <source>
        <dbReference type="ARBA" id="ARBA00022840"/>
    </source>
</evidence>
<comment type="catalytic activity">
    <reaction evidence="1">
        <text>ATP + protein L-histidine = ADP + protein N-phospho-L-histidine.</text>
        <dbReference type="EC" id="2.7.13.3"/>
    </reaction>
</comment>
<evidence type="ECO:0000256" key="3">
    <source>
        <dbReference type="ARBA" id="ARBA00012438"/>
    </source>
</evidence>
<proteinExistence type="predicted"/>
<keyword evidence="12" id="KW-0902">Two-component regulatory system</keyword>
<dbReference type="InterPro" id="IPR005467">
    <property type="entry name" value="His_kinase_dom"/>
</dbReference>
<feature type="domain" description="Histidine kinase" evidence="15">
    <location>
        <begin position="310"/>
        <end position="530"/>
    </location>
</feature>
<keyword evidence="4" id="KW-1003">Cell membrane</keyword>
<reference evidence="17 18" key="1">
    <citation type="submission" date="2018-03" db="EMBL/GenBank/DDBJ databases">
        <title>Genomic Encyclopedia of Archaeal and Bacterial Type Strains, Phase II (KMG-II): from individual species to whole genera.</title>
        <authorList>
            <person name="Goeker M."/>
        </authorList>
    </citation>
    <scope>NUCLEOTIDE SEQUENCE [LARGE SCALE GENOMIC DNA]</scope>
    <source>
        <strain evidence="17 18">DSM 101533</strain>
    </source>
</reference>
<dbReference type="EMBL" id="PVTP01000006">
    <property type="protein sequence ID" value="PRY77180.1"/>
    <property type="molecule type" value="Genomic_DNA"/>
</dbReference>
<keyword evidence="18" id="KW-1185">Reference proteome</keyword>
<dbReference type="PROSITE" id="PS50109">
    <property type="entry name" value="HIS_KIN"/>
    <property type="match status" value="1"/>
</dbReference>
<dbReference type="Gene3D" id="3.30.565.10">
    <property type="entry name" value="Histidine kinase-like ATPase, C-terminal domain"/>
    <property type="match status" value="1"/>
</dbReference>
<evidence type="ECO:0000256" key="4">
    <source>
        <dbReference type="ARBA" id="ARBA00022475"/>
    </source>
</evidence>
<dbReference type="SUPFAM" id="SSF47384">
    <property type="entry name" value="Homodimeric domain of signal transducing histidine kinase"/>
    <property type="match status" value="1"/>
</dbReference>
<evidence type="ECO:0000256" key="1">
    <source>
        <dbReference type="ARBA" id="ARBA00000085"/>
    </source>
</evidence>
<accession>A0A2T0VY42</accession>
<dbReference type="Proteomes" id="UP000238007">
    <property type="component" value="Unassembled WGS sequence"/>
</dbReference>
<keyword evidence="11 14" id="KW-1133">Transmembrane helix</keyword>
<organism evidence="17 18">
    <name type="scientific">Yoonia maritima</name>
    <dbReference type="NCBI Taxonomy" id="1435347"/>
    <lineage>
        <taxon>Bacteria</taxon>
        <taxon>Pseudomonadati</taxon>
        <taxon>Pseudomonadota</taxon>
        <taxon>Alphaproteobacteria</taxon>
        <taxon>Rhodobacterales</taxon>
        <taxon>Paracoccaceae</taxon>
        <taxon>Yoonia</taxon>
    </lineage>
</organism>
<dbReference type="InterPro" id="IPR050398">
    <property type="entry name" value="HssS/ArlS-like"/>
</dbReference>
<evidence type="ECO:0000256" key="6">
    <source>
        <dbReference type="ARBA" id="ARBA00022679"/>
    </source>
</evidence>
<dbReference type="Pfam" id="PF00672">
    <property type="entry name" value="HAMP"/>
    <property type="match status" value="1"/>
</dbReference>
<keyword evidence="13 14" id="KW-0472">Membrane</keyword>
<keyword evidence="6" id="KW-0808">Transferase</keyword>
<dbReference type="InterPro" id="IPR003594">
    <property type="entry name" value="HATPase_dom"/>
</dbReference>